<feature type="non-terminal residue" evidence="1">
    <location>
        <position position="1"/>
    </location>
</feature>
<dbReference type="AlphaFoldDB" id="A0ABC8S0T4"/>
<accession>A0ABC8S0T4</accession>
<protein>
    <recommendedName>
        <fullName evidence="3">RNase H type-1 domain-containing protein</fullName>
    </recommendedName>
</protein>
<sequence>SSWNFNIVKRWLSEQLEEEICSSGICSSSRQDQLIHTCREENAVANFLANKGVSERENKENISSNELPFQARLLMLQDQ</sequence>
<evidence type="ECO:0000313" key="1">
    <source>
        <dbReference type="EMBL" id="CAK9149876.1"/>
    </source>
</evidence>
<keyword evidence="2" id="KW-1185">Reference proteome</keyword>
<gene>
    <name evidence="1" type="ORF">ILEXP_LOCUS17965</name>
</gene>
<evidence type="ECO:0000313" key="2">
    <source>
        <dbReference type="Proteomes" id="UP001642360"/>
    </source>
</evidence>
<proteinExistence type="predicted"/>
<comment type="caution">
    <text evidence="1">The sequence shown here is derived from an EMBL/GenBank/DDBJ whole genome shotgun (WGS) entry which is preliminary data.</text>
</comment>
<dbReference type="Proteomes" id="UP001642360">
    <property type="component" value="Unassembled WGS sequence"/>
</dbReference>
<evidence type="ECO:0008006" key="3">
    <source>
        <dbReference type="Google" id="ProtNLM"/>
    </source>
</evidence>
<name>A0ABC8S0T4_9AQUA</name>
<reference evidence="1 2" key="1">
    <citation type="submission" date="2024-02" db="EMBL/GenBank/DDBJ databases">
        <authorList>
            <person name="Vignale AGUSTIN F."/>
            <person name="Sosa J E."/>
            <person name="Modenutti C."/>
        </authorList>
    </citation>
    <scope>NUCLEOTIDE SEQUENCE [LARGE SCALE GENOMIC DNA]</scope>
</reference>
<organism evidence="1 2">
    <name type="scientific">Ilex paraguariensis</name>
    <name type="common">yerba mate</name>
    <dbReference type="NCBI Taxonomy" id="185542"/>
    <lineage>
        <taxon>Eukaryota</taxon>
        <taxon>Viridiplantae</taxon>
        <taxon>Streptophyta</taxon>
        <taxon>Embryophyta</taxon>
        <taxon>Tracheophyta</taxon>
        <taxon>Spermatophyta</taxon>
        <taxon>Magnoliopsida</taxon>
        <taxon>eudicotyledons</taxon>
        <taxon>Gunneridae</taxon>
        <taxon>Pentapetalae</taxon>
        <taxon>asterids</taxon>
        <taxon>campanulids</taxon>
        <taxon>Aquifoliales</taxon>
        <taxon>Aquifoliaceae</taxon>
        <taxon>Ilex</taxon>
    </lineage>
</organism>
<dbReference type="EMBL" id="CAUOFW020001948">
    <property type="protein sequence ID" value="CAK9149876.1"/>
    <property type="molecule type" value="Genomic_DNA"/>
</dbReference>